<keyword evidence="2" id="KW-1185">Reference proteome</keyword>
<sequence length="59" mass="6615">MSMVKRANAHGRPSAIWKASGRTIRLADEFQRKPSTAERSSLTDALTEAQPNWQLGLYI</sequence>
<evidence type="ECO:0000313" key="1">
    <source>
        <dbReference type="EMBL" id="CDM35212.1"/>
    </source>
</evidence>
<protein>
    <submittedName>
        <fullName evidence="1">Genomic scaffold, ProqFM164S04</fullName>
    </submittedName>
</protein>
<proteinExistence type="predicted"/>
<name>W6R070_PENRF</name>
<dbReference type="Proteomes" id="UP000030686">
    <property type="component" value="Unassembled WGS sequence"/>
</dbReference>
<dbReference type="EMBL" id="HG792018">
    <property type="protein sequence ID" value="CDM35212.1"/>
    <property type="molecule type" value="Genomic_DNA"/>
</dbReference>
<accession>W6R070</accession>
<evidence type="ECO:0000313" key="2">
    <source>
        <dbReference type="Proteomes" id="UP000030686"/>
    </source>
</evidence>
<organism evidence="1 2">
    <name type="scientific">Penicillium roqueforti (strain FM164)</name>
    <dbReference type="NCBI Taxonomy" id="1365484"/>
    <lineage>
        <taxon>Eukaryota</taxon>
        <taxon>Fungi</taxon>
        <taxon>Dikarya</taxon>
        <taxon>Ascomycota</taxon>
        <taxon>Pezizomycotina</taxon>
        <taxon>Eurotiomycetes</taxon>
        <taxon>Eurotiomycetidae</taxon>
        <taxon>Eurotiales</taxon>
        <taxon>Aspergillaceae</taxon>
        <taxon>Penicillium</taxon>
    </lineage>
</organism>
<dbReference type="AlphaFoldDB" id="W6R070"/>
<gene>
    <name evidence="1" type="ORF">PROQFM164_S04g000093</name>
</gene>
<reference evidence="1" key="1">
    <citation type="journal article" date="2014" name="Nat. Commun.">
        <title>Multiple recent horizontal transfers of a large genomic region in cheese making fungi.</title>
        <authorList>
            <person name="Cheeseman K."/>
            <person name="Ropars J."/>
            <person name="Renault P."/>
            <person name="Dupont J."/>
            <person name="Gouzy J."/>
            <person name="Branca A."/>
            <person name="Abraham A.L."/>
            <person name="Ceppi M."/>
            <person name="Conseiller E."/>
            <person name="Debuchy R."/>
            <person name="Malagnac F."/>
            <person name="Goarin A."/>
            <person name="Silar P."/>
            <person name="Lacoste S."/>
            <person name="Sallet E."/>
            <person name="Bensimon A."/>
            <person name="Giraud T."/>
            <person name="Brygoo Y."/>
        </authorList>
    </citation>
    <scope>NUCLEOTIDE SEQUENCE [LARGE SCALE GENOMIC DNA]</scope>
    <source>
        <strain evidence="1">FM164</strain>
    </source>
</reference>